<sequence length="119" mass="13110">MKTDYPKANARLAEVAKSWADGEVSHEAWRKERRTIIESLLQGKDWLASESVNSTKRVVSAARATLPNIPAVPPFLAPSPTIVNPHVMVAADVPHEDVLLLAILLLVMMMTVVTLLYIL</sequence>
<evidence type="ECO:0000313" key="3">
    <source>
        <dbReference type="Proteomes" id="UP000244223"/>
    </source>
</evidence>
<evidence type="ECO:0000256" key="1">
    <source>
        <dbReference type="SAM" id="Phobius"/>
    </source>
</evidence>
<keyword evidence="1" id="KW-0472">Membrane</keyword>
<dbReference type="RefSeq" id="WP_107865983.1">
    <property type="nucleotide sequence ID" value="NZ_QAON01000009.1"/>
</dbReference>
<gene>
    <name evidence="2" type="ORF">C8N29_10991</name>
</gene>
<organism evidence="2 3">
    <name type="scientific">Agitococcus lubricus</name>
    <dbReference type="NCBI Taxonomy" id="1077255"/>
    <lineage>
        <taxon>Bacteria</taxon>
        <taxon>Pseudomonadati</taxon>
        <taxon>Pseudomonadota</taxon>
        <taxon>Gammaproteobacteria</taxon>
        <taxon>Moraxellales</taxon>
        <taxon>Moraxellaceae</taxon>
        <taxon>Agitococcus</taxon>
    </lineage>
</organism>
<keyword evidence="1" id="KW-1133">Transmembrane helix</keyword>
<accession>A0A2T5IYL7</accession>
<dbReference type="AlphaFoldDB" id="A0A2T5IYL7"/>
<dbReference type="Proteomes" id="UP000244223">
    <property type="component" value="Unassembled WGS sequence"/>
</dbReference>
<protein>
    <submittedName>
        <fullName evidence="2">Uncharacterized protein</fullName>
    </submittedName>
</protein>
<evidence type="ECO:0000313" key="2">
    <source>
        <dbReference type="EMBL" id="PTQ89070.1"/>
    </source>
</evidence>
<dbReference type="EMBL" id="QAON01000009">
    <property type="protein sequence ID" value="PTQ89070.1"/>
    <property type="molecule type" value="Genomic_DNA"/>
</dbReference>
<reference evidence="2 3" key="1">
    <citation type="submission" date="2018-04" db="EMBL/GenBank/DDBJ databases">
        <title>Genomic Encyclopedia of Archaeal and Bacterial Type Strains, Phase II (KMG-II): from individual species to whole genera.</title>
        <authorList>
            <person name="Goeker M."/>
        </authorList>
    </citation>
    <scope>NUCLEOTIDE SEQUENCE [LARGE SCALE GENOMIC DNA]</scope>
    <source>
        <strain evidence="2 3">DSM 5822</strain>
    </source>
</reference>
<name>A0A2T5IYL7_9GAMM</name>
<keyword evidence="1" id="KW-0812">Transmembrane</keyword>
<comment type="caution">
    <text evidence="2">The sequence shown here is derived from an EMBL/GenBank/DDBJ whole genome shotgun (WGS) entry which is preliminary data.</text>
</comment>
<proteinExistence type="predicted"/>
<feature type="transmembrane region" description="Helical" evidence="1">
    <location>
        <begin position="98"/>
        <end position="118"/>
    </location>
</feature>
<keyword evidence="3" id="KW-1185">Reference proteome</keyword>
<dbReference type="OrthoDB" id="9924908at2"/>